<dbReference type="InterPro" id="IPR005271">
    <property type="entry name" value="CmoA"/>
</dbReference>
<dbReference type="EMBL" id="BOMG01000126">
    <property type="protein sequence ID" value="GID61428.1"/>
    <property type="molecule type" value="Genomic_DNA"/>
</dbReference>
<keyword evidence="5" id="KW-1185">Reference proteome</keyword>
<evidence type="ECO:0000259" key="3">
    <source>
        <dbReference type="Pfam" id="PF13649"/>
    </source>
</evidence>
<dbReference type="RefSeq" id="WP_203809387.1">
    <property type="nucleotide sequence ID" value="NZ_BAAAQE010000104.1"/>
</dbReference>
<dbReference type="Pfam" id="PF13649">
    <property type="entry name" value="Methyltransf_25"/>
    <property type="match status" value="1"/>
</dbReference>
<dbReference type="PANTHER" id="PTHR43861">
    <property type="entry name" value="TRANS-ACONITATE 2-METHYLTRANSFERASE-RELATED"/>
    <property type="match status" value="1"/>
</dbReference>
<keyword evidence="2" id="KW-0949">S-adenosyl-L-methionine</keyword>
<dbReference type="Proteomes" id="UP000612282">
    <property type="component" value="Unassembled WGS sequence"/>
</dbReference>
<evidence type="ECO:0000256" key="1">
    <source>
        <dbReference type="ARBA" id="ARBA00022679"/>
    </source>
</evidence>
<dbReference type="InterPro" id="IPR029063">
    <property type="entry name" value="SAM-dependent_MTases_sf"/>
</dbReference>
<dbReference type="PANTHER" id="PTHR43861:SF2">
    <property type="entry name" value="CARBOXY-S-ADENOSYL-L-METHIONINE SYNTHASE"/>
    <property type="match status" value="1"/>
</dbReference>
<gene>
    <name evidence="4" type="primary">cmoA</name>
    <name evidence="4" type="ORF">Aco03nite_098320</name>
</gene>
<evidence type="ECO:0000313" key="5">
    <source>
        <dbReference type="Proteomes" id="UP000612282"/>
    </source>
</evidence>
<accession>A0ABQ3XSI8</accession>
<dbReference type="Gene3D" id="3.40.50.150">
    <property type="entry name" value="Vaccinia Virus protein VP39"/>
    <property type="match status" value="1"/>
</dbReference>
<sequence>MTTGAEQDLTAVGDGIHALNAAWSFAGESSVNFDDHVSKSVPFYQAGHDLVEKLSDFFVGPASTVYDLGCSTGALTERLARRHQGRDVRMVGVDREPDMVGLARDRCGGLPGVEIVQADLRDMKWEKADLIVMYYAMQFVPPRWRQEVLDQIYEALNWGGALIIFEKVRGPDARFQDVMTQLYTEYKLSQGYTPDDIVAKSRSLKNVLEPFSTRGNIDLLSRAGFVDYMTVQKYVCFEGFLAIK</sequence>
<feature type="domain" description="Methyltransferase" evidence="3">
    <location>
        <begin position="65"/>
        <end position="160"/>
    </location>
</feature>
<protein>
    <submittedName>
        <fullName evidence="4">Carboxy-S-adenosyl-L-methionine synthase</fullName>
    </submittedName>
</protein>
<evidence type="ECO:0000256" key="2">
    <source>
        <dbReference type="ARBA" id="ARBA00022691"/>
    </source>
</evidence>
<comment type="caution">
    <text evidence="4">The sequence shown here is derived from an EMBL/GenBank/DDBJ whole genome shotgun (WGS) entry which is preliminary data.</text>
</comment>
<proteinExistence type="predicted"/>
<dbReference type="InterPro" id="IPR041698">
    <property type="entry name" value="Methyltransf_25"/>
</dbReference>
<keyword evidence="1" id="KW-0808">Transferase</keyword>
<reference evidence="4 5" key="1">
    <citation type="submission" date="2021-01" db="EMBL/GenBank/DDBJ databases">
        <title>Whole genome shotgun sequence of Actinoplanes couchii NBRC 106145.</title>
        <authorList>
            <person name="Komaki H."/>
            <person name="Tamura T."/>
        </authorList>
    </citation>
    <scope>NUCLEOTIDE SEQUENCE [LARGE SCALE GENOMIC DNA]</scope>
    <source>
        <strain evidence="4 5">NBRC 106145</strain>
    </source>
</reference>
<dbReference type="CDD" id="cd02440">
    <property type="entry name" value="AdoMet_MTases"/>
    <property type="match status" value="1"/>
</dbReference>
<organism evidence="4 5">
    <name type="scientific">Actinoplanes couchii</name>
    <dbReference type="NCBI Taxonomy" id="403638"/>
    <lineage>
        <taxon>Bacteria</taxon>
        <taxon>Bacillati</taxon>
        <taxon>Actinomycetota</taxon>
        <taxon>Actinomycetes</taxon>
        <taxon>Micromonosporales</taxon>
        <taxon>Micromonosporaceae</taxon>
        <taxon>Actinoplanes</taxon>
    </lineage>
</organism>
<evidence type="ECO:0000313" key="4">
    <source>
        <dbReference type="EMBL" id="GID61428.1"/>
    </source>
</evidence>
<dbReference type="PIRSF" id="PIRSF006325">
    <property type="entry name" value="MeTrfase_bac"/>
    <property type="match status" value="1"/>
</dbReference>
<name>A0ABQ3XSI8_9ACTN</name>
<dbReference type="SUPFAM" id="SSF53335">
    <property type="entry name" value="S-adenosyl-L-methionine-dependent methyltransferases"/>
    <property type="match status" value="1"/>
</dbReference>